<dbReference type="EnsemblPlants" id="Zm00001eb123850_T001">
    <property type="protein sequence ID" value="Zm00001eb123850_P001"/>
    <property type="gene ID" value="Zm00001eb123850"/>
</dbReference>
<dbReference type="InParanoid" id="A0A804MZS8"/>
<evidence type="ECO:0000313" key="3">
    <source>
        <dbReference type="Proteomes" id="UP000007305"/>
    </source>
</evidence>
<evidence type="ECO:0000313" key="2">
    <source>
        <dbReference type="EnsemblPlants" id="Zm00001eb123850_P001"/>
    </source>
</evidence>
<name>A0A804MZS8_MAIZE</name>
<dbReference type="Proteomes" id="UP000007305">
    <property type="component" value="Chromosome 3"/>
</dbReference>
<feature type="compositionally biased region" description="Basic and acidic residues" evidence="1">
    <location>
        <begin position="62"/>
        <end position="76"/>
    </location>
</feature>
<reference evidence="2" key="2">
    <citation type="submission" date="2019-07" db="EMBL/GenBank/DDBJ databases">
        <authorList>
            <person name="Seetharam A."/>
            <person name="Woodhouse M."/>
            <person name="Cannon E."/>
        </authorList>
    </citation>
    <scope>NUCLEOTIDE SEQUENCE [LARGE SCALE GENOMIC DNA]</scope>
    <source>
        <strain evidence="2">cv. B73</strain>
    </source>
</reference>
<feature type="region of interest" description="Disordered" evidence="1">
    <location>
        <begin position="44"/>
        <end position="79"/>
    </location>
</feature>
<protein>
    <submittedName>
        <fullName evidence="2">Uncharacterized protein</fullName>
    </submittedName>
</protein>
<evidence type="ECO:0000256" key="1">
    <source>
        <dbReference type="SAM" id="MobiDB-lite"/>
    </source>
</evidence>
<feature type="compositionally biased region" description="Basic and acidic residues" evidence="1">
    <location>
        <begin position="195"/>
        <end position="205"/>
    </location>
</feature>
<organism evidence="2 3">
    <name type="scientific">Zea mays</name>
    <name type="common">Maize</name>
    <dbReference type="NCBI Taxonomy" id="4577"/>
    <lineage>
        <taxon>Eukaryota</taxon>
        <taxon>Viridiplantae</taxon>
        <taxon>Streptophyta</taxon>
        <taxon>Embryophyta</taxon>
        <taxon>Tracheophyta</taxon>
        <taxon>Spermatophyta</taxon>
        <taxon>Magnoliopsida</taxon>
        <taxon>Liliopsida</taxon>
        <taxon>Poales</taxon>
        <taxon>Poaceae</taxon>
        <taxon>PACMAD clade</taxon>
        <taxon>Panicoideae</taxon>
        <taxon>Andropogonodae</taxon>
        <taxon>Andropogoneae</taxon>
        <taxon>Tripsacinae</taxon>
        <taxon>Zea</taxon>
    </lineage>
</organism>
<feature type="region of interest" description="Disordered" evidence="1">
    <location>
        <begin position="167"/>
        <end position="205"/>
    </location>
</feature>
<reference evidence="3" key="1">
    <citation type="submission" date="2015-12" db="EMBL/GenBank/DDBJ databases">
        <title>Update maize B73 reference genome by single molecule sequencing technologies.</title>
        <authorList>
            <consortium name="Maize Genome Sequencing Project"/>
            <person name="Ware D."/>
        </authorList>
    </citation>
    <scope>NUCLEOTIDE SEQUENCE [LARGE SCALE GENOMIC DNA]</scope>
    <source>
        <strain evidence="3">cv. B73</strain>
    </source>
</reference>
<feature type="region of interest" description="Disordered" evidence="1">
    <location>
        <begin position="106"/>
        <end position="146"/>
    </location>
</feature>
<keyword evidence="3" id="KW-1185">Reference proteome</keyword>
<proteinExistence type="predicted"/>
<accession>A0A804MZS8</accession>
<sequence length="205" mass="22078">MYRNAWHWMGPGGFQGANYVHSVTERLFLLSHHARTHESLLPWNNGSGLPAQGRGCGPDAQPRLESRHGRTQKPESRGQGWTALGLCRTEAAPAGETRARGIVAGRTRRHASTPPGRLSRTPAAARQRPGTLRGWPGLGATRSCRGTQGRSAHARYAAAALRWVGKRPPGAQGMGSVGDGDRHGGSTDLGIGITDEGRMRELRTW</sequence>
<dbReference type="AlphaFoldDB" id="A0A804MZS8"/>
<dbReference type="Gramene" id="Zm00001eb123850_T001">
    <property type="protein sequence ID" value="Zm00001eb123850_P001"/>
    <property type="gene ID" value="Zm00001eb123850"/>
</dbReference>
<reference evidence="2" key="3">
    <citation type="submission" date="2021-05" db="UniProtKB">
        <authorList>
            <consortium name="EnsemblPlants"/>
        </authorList>
    </citation>
    <scope>IDENTIFICATION</scope>
    <source>
        <strain evidence="2">cv. B73</strain>
    </source>
</reference>